<feature type="domain" description="GCVT N-terminal" evidence="8">
    <location>
        <begin position="10"/>
        <end position="266"/>
    </location>
</feature>
<keyword evidence="3 7" id="KW-0032">Aminotransferase</keyword>
<keyword evidence="4 7" id="KW-0808">Transferase</keyword>
<evidence type="ECO:0000256" key="5">
    <source>
        <dbReference type="ARBA" id="ARBA00031395"/>
    </source>
</evidence>
<evidence type="ECO:0000313" key="10">
    <source>
        <dbReference type="EMBL" id="GAA2130442.1"/>
    </source>
</evidence>
<evidence type="ECO:0000259" key="9">
    <source>
        <dbReference type="Pfam" id="PF08669"/>
    </source>
</evidence>
<evidence type="ECO:0000256" key="2">
    <source>
        <dbReference type="ARBA" id="ARBA00012616"/>
    </source>
</evidence>
<reference evidence="10 11" key="1">
    <citation type="journal article" date="2019" name="Int. J. Syst. Evol. Microbiol.">
        <title>The Global Catalogue of Microorganisms (GCM) 10K type strain sequencing project: providing services to taxonomists for standard genome sequencing and annotation.</title>
        <authorList>
            <consortium name="The Broad Institute Genomics Platform"/>
            <consortium name="The Broad Institute Genome Sequencing Center for Infectious Disease"/>
            <person name="Wu L."/>
            <person name="Ma J."/>
        </authorList>
    </citation>
    <scope>NUCLEOTIDE SEQUENCE [LARGE SCALE GENOMIC DNA]</scope>
    <source>
        <strain evidence="10 11">JCM 16021</strain>
    </source>
</reference>
<dbReference type="InterPro" id="IPR028896">
    <property type="entry name" value="GcvT/YgfZ/DmdA"/>
</dbReference>
<comment type="similarity">
    <text evidence="1 7">Belongs to the GcvT family.</text>
</comment>
<dbReference type="PIRSF" id="PIRSF006487">
    <property type="entry name" value="GcvT"/>
    <property type="match status" value="1"/>
</dbReference>
<dbReference type="EMBL" id="BAAAQQ010000013">
    <property type="protein sequence ID" value="GAA2130442.1"/>
    <property type="molecule type" value="Genomic_DNA"/>
</dbReference>
<dbReference type="PANTHER" id="PTHR43757">
    <property type="entry name" value="AMINOMETHYLTRANSFERASE"/>
    <property type="match status" value="1"/>
</dbReference>
<dbReference type="Pfam" id="PF08669">
    <property type="entry name" value="GCV_T_C"/>
    <property type="match status" value="1"/>
</dbReference>
<comment type="function">
    <text evidence="7">The glycine cleavage system catalyzes the degradation of glycine.</text>
</comment>
<dbReference type="Gene3D" id="4.10.1250.10">
    <property type="entry name" value="Aminomethyltransferase fragment"/>
    <property type="match status" value="1"/>
</dbReference>
<keyword evidence="11" id="KW-1185">Reference proteome</keyword>
<dbReference type="RefSeq" id="WP_344304908.1">
    <property type="nucleotide sequence ID" value="NZ_BAAAQQ010000013.1"/>
</dbReference>
<evidence type="ECO:0000256" key="7">
    <source>
        <dbReference type="HAMAP-Rule" id="MF_00259"/>
    </source>
</evidence>
<dbReference type="HAMAP" id="MF_00259">
    <property type="entry name" value="GcvT"/>
    <property type="match status" value="1"/>
</dbReference>
<evidence type="ECO:0000259" key="8">
    <source>
        <dbReference type="Pfam" id="PF01571"/>
    </source>
</evidence>
<sequence>MTHTSTPTALHDVHTGLGATLTDFAGWSMPLKYGSETAEHHAVRNAAGIFDLSHMGELEIRGSRADRALDYALVGKPSDMRVGQARYSMLVSSSGGILDDVVVYRLGTEHFLVVANASNVSTVHAELVERVADYACEVHDASTAWALIAVQGPRSAGIVADAADDGVATLRYYSIARASIHGQEALVARTGYTGEDGFEIYCPATAAADVWARLTEVGTPRGMIPAGLACRDSLRLEAGMPLYGKELTVDVNPFEVGLGRVVRFDKEDGFVGDDALAEARDRGPVRQLVGLTSRGRRAPRTGYDVLATTGEAVGQVTSGAPSPTLGHPVAMALVDARSAKPATYLAVDIRGRTEPVEVVTLPFYKRAD</sequence>
<dbReference type="EC" id="2.1.2.10" evidence="2 7"/>
<feature type="domain" description="Aminomethyltransferase C-terminal" evidence="9">
    <location>
        <begin position="286"/>
        <end position="365"/>
    </location>
</feature>
<gene>
    <name evidence="10" type="primary">gcvT_3</name>
    <name evidence="7" type="synonym">gcvT</name>
    <name evidence="10" type="ORF">GCM10009843_33060</name>
</gene>
<dbReference type="PANTHER" id="PTHR43757:SF2">
    <property type="entry name" value="AMINOMETHYLTRANSFERASE, MITOCHONDRIAL"/>
    <property type="match status" value="1"/>
</dbReference>
<dbReference type="Gene3D" id="2.40.30.110">
    <property type="entry name" value="Aminomethyltransferase beta-barrel domains"/>
    <property type="match status" value="1"/>
</dbReference>
<dbReference type="InterPro" id="IPR022903">
    <property type="entry name" value="GcvT_bac"/>
</dbReference>
<evidence type="ECO:0000313" key="11">
    <source>
        <dbReference type="Proteomes" id="UP001500575"/>
    </source>
</evidence>
<organism evidence="10 11">
    <name type="scientific">Nocardioides bigeumensis</name>
    <dbReference type="NCBI Taxonomy" id="433657"/>
    <lineage>
        <taxon>Bacteria</taxon>
        <taxon>Bacillati</taxon>
        <taxon>Actinomycetota</taxon>
        <taxon>Actinomycetes</taxon>
        <taxon>Propionibacteriales</taxon>
        <taxon>Nocardioidaceae</taxon>
        <taxon>Nocardioides</taxon>
    </lineage>
</organism>
<comment type="subunit">
    <text evidence="7">The glycine cleavage system is composed of four proteins: P, T, L and H.</text>
</comment>
<dbReference type="Pfam" id="PF01571">
    <property type="entry name" value="GCV_T"/>
    <property type="match status" value="1"/>
</dbReference>
<dbReference type="InterPro" id="IPR029043">
    <property type="entry name" value="GcvT/YgfZ_C"/>
</dbReference>
<dbReference type="InterPro" id="IPR006222">
    <property type="entry name" value="GCVT_N"/>
</dbReference>
<dbReference type="InterPro" id="IPR006223">
    <property type="entry name" value="GcvT"/>
</dbReference>
<dbReference type="NCBIfam" id="NF001567">
    <property type="entry name" value="PRK00389.1"/>
    <property type="match status" value="1"/>
</dbReference>
<comment type="catalytic activity">
    <reaction evidence="6 7">
        <text>N(6)-[(R)-S(8)-aminomethyldihydrolipoyl]-L-lysyl-[protein] + (6S)-5,6,7,8-tetrahydrofolate = N(6)-[(R)-dihydrolipoyl]-L-lysyl-[protein] + (6R)-5,10-methylene-5,6,7,8-tetrahydrofolate + NH4(+)</text>
        <dbReference type="Rhea" id="RHEA:16945"/>
        <dbReference type="Rhea" id="RHEA-COMP:10475"/>
        <dbReference type="Rhea" id="RHEA-COMP:10492"/>
        <dbReference type="ChEBI" id="CHEBI:15636"/>
        <dbReference type="ChEBI" id="CHEBI:28938"/>
        <dbReference type="ChEBI" id="CHEBI:57453"/>
        <dbReference type="ChEBI" id="CHEBI:83100"/>
        <dbReference type="ChEBI" id="CHEBI:83143"/>
        <dbReference type="EC" id="2.1.2.10"/>
    </reaction>
</comment>
<dbReference type="Proteomes" id="UP001500575">
    <property type="component" value="Unassembled WGS sequence"/>
</dbReference>
<evidence type="ECO:0000256" key="1">
    <source>
        <dbReference type="ARBA" id="ARBA00008609"/>
    </source>
</evidence>
<protein>
    <recommendedName>
        <fullName evidence="2 7">Aminomethyltransferase</fullName>
        <ecNumber evidence="2 7">2.1.2.10</ecNumber>
    </recommendedName>
    <alternativeName>
        <fullName evidence="5 7">Glycine cleavage system T protein</fullName>
    </alternativeName>
</protein>
<dbReference type="SUPFAM" id="SSF101790">
    <property type="entry name" value="Aminomethyltransferase beta-barrel domain"/>
    <property type="match status" value="1"/>
</dbReference>
<dbReference type="SUPFAM" id="SSF103025">
    <property type="entry name" value="Folate-binding domain"/>
    <property type="match status" value="1"/>
</dbReference>
<evidence type="ECO:0000256" key="4">
    <source>
        <dbReference type="ARBA" id="ARBA00022679"/>
    </source>
</evidence>
<comment type="caution">
    <text evidence="10">The sequence shown here is derived from an EMBL/GenBank/DDBJ whole genome shotgun (WGS) entry which is preliminary data.</text>
</comment>
<accession>A0ABN2YPP4</accession>
<evidence type="ECO:0000256" key="6">
    <source>
        <dbReference type="ARBA" id="ARBA00047665"/>
    </source>
</evidence>
<dbReference type="Gene3D" id="3.30.70.1400">
    <property type="entry name" value="Aminomethyltransferase beta-barrel domains"/>
    <property type="match status" value="1"/>
</dbReference>
<dbReference type="InterPro" id="IPR027266">
    <property type="entry name" value="TrmE/GcvT-like"/>
</dbReference>
<evidence type="ECO:0000256" key="3">
    <source>
        <dbReference type="ARBA" id="ARBA00022576"/>
    </source>
</evidence>
<proteinExistence type="inferred from homology"/>
<dbReference type="Gene3D" id="3.30.1360.120">
    <property type="entry name" value="Probable tRNA modification gtpase trme, domain 1"/>
    <property type="match status" value="1"/>
</dbReference>
<dbReference type="InterPro" id="IPR013977">
    <property type="entry name" value="GcvT_C"/>
</dbReference>
<name>A0ABN2YPP4_9ACTN</name>
<dbReference type="NCBIfam" id="TIGR00528">
    <property type="entry name" value="gcvT"/>
    <property type="match status" value="1"/>
</dbReference>